<protein>
    <recommendedName>
        <fullName evidence="4">Transmembrane protein</fullName>
    </recommendedName>
</protein>
<comment type="caution">
    <text evidence="2">The sequence shown here is derived from an EMBL/GenBank/DDBJ whole genome shotgun (WGS) entry which is preliminary data.</text>
</comment>
<evidence type="ECO:0008006" key="4">
    <source>
        <dbReference type="Google" id="ProtNLM"/>
    </source>
</evidence>
<organism evidence="2 3">
    <name type="scientific">Cladorrhinum samala</name>
    <dbReference type="NCBI Taxonomy" id="585594"/>
    <lineage>
        <taxon>Eukaryota</taxon>
        <taxon>Fungi</taxon>
        <taxon>Dikarya</taxon>
        <taxon>Ascomycota</taxon>
        <taxon>Pezizomycotina</taxon>
        <taxon>Sordariomycetes</taxon>
        <taxon>Sordariomycetidae</taxon>
        <taxon>Sordariales</taxon>
        <taxon>Podosporaceae</taxon>
        <taxon>Cladorrhinum</taxon>
    </lineage>
</organism>
<evidence type="ECO:0000313" key="3">
    <source>
        <dbReference type="Proteomes" id="UP001321749"/>
    </source>
</evidence>
<name>A0AAV9HFA6_9PEZI</name>
<evidence type="ECO:0000256" key="1">
    <source>
        <dbReference type="SAM" id="Phobius"/>
    </source>
</evidence>
<keyword evidence="1" id="KW-1133">Transmembrane helix</keyword>
<dbReference type="EMBL" id="MU865082">
    <property type="protein sequence ID" value="KAK4458122.1"/>
    <property type="molecule type" value="Genomic_DNA"/>
</dbReference>
<gene>
    <name evidence="2" type="ORF">QBC42DRAFT_277489</name>
</gene>
<feature type="transmembrane region" description="Helical" evidence="1">
    <location>
        <begin position="60"/>
        <end position="80"/>
    </location>
</feature>
<feature type="transmembrane region" description="Helical" evidence="1">
    <location>
        <begin position="27"/>
        <end position="48"/>
    </location>
</feature>
<keyword evidence="3" id="KW-1185">Reference proteome</keyword>
<reference evidence="2" key="2">
    <citation type="submission" date="2023-06" db="EMBL/GenBank/DDBJ databases">
        <authorList>
            <consortium name="Lawrence Berkeley National Laboratory"/>
            <person name="Mondo S.J."/>
            <person name="Hensen N."/>
            <person name="Bonometti L."/>
            <person name="Westerberg I."/>
            <person name="Brannstrom I.O."/>
            <person name="Guillou S."/>
            <person name="Cros-Aarteil S."/>
            <person name="Calhoun S."/>
            <person name="Haridas S."/>
            <person name="Kuo A."/>
            <person name="Pangilinan J."/>
            <person name="Riley R."/>
            <person name="Labutti K."/>
            <person name="Andreopoulos B."/>
            <person name="Lipzen A."/>
            <person name="Chen C."/>
            <person name="Yanf M."/>
            <person name="Daum C."/>
            <person name="Ng V."/>
            <person name="Clum A."/>
            <person name="Steindorff A."/>
            <person name="Ohm R."/>
            <person name="Martin F."/>
            <person name="Silar P."/>
            <person name="Natvig D."/>
            <person name="Lalanne C."/>
            <person name="Gautier V."/>
            <person name="Ament-Velasquez S.L."/>
            <person name="Kruys A."/>
            <person name="Hutchinson M.I."/>
            <person name="Powell A.J."/>
            <person name="Barry K."/>
            <person name="Miller A.N."/>
            <person name="Grigoriev I.V."/>
            <person name="Debuchy R."/>
            <person name="Gladieux P."/>
            <person name="Thoren M.H."/>
            <person name="Johannesson H."/>
        </authorList>
    </citation>
    <scope>NUCLEOTIDE SEQUENCE</scope>
    <source>
        <strain evidence="2">PSN324</strain>
    </source>
</reference>
<keyword evidence="1" id="KW-0472">Membrane</keyword>
<dbReference type="Proteomes" id="UP001321749">
    <property type="component" value="Unassembled WGS sequence"/>
</dbReference>
<sequence length="118" mass="13978">MTCWTFWGYDPFDSPFCFGPLFYMQSFFRFLVSISFFIFCFCGLWGGWNTNWDMRKPNKIPVSCFYFYFSSLFLEFSVLLATPDGWIRLGAAGRCLFSSLFLLYLLMGFHFDKTHTRG</sequence>
<keyword evidence="1" id="KW-0812">Transmembrane</keyword>
<evidence type="ECO:0000313" key="2">
    <source>
        <dbReference type="EMBL" id="KAK4458122.1"/>
    </source>
</evidence>
<dbReference type="AlphaFoldDB" id="A0AAV9HFA6"/>
<accession>A0AAV9HFA6</accession>
<reference evidence="2" key="1">
    <citation type="journal article" date="2023" name="Mol. Phylogenet. Evol.">
        <title>Genome-scale phylogeny and comparative genomics of the fungal order Sordariales.</title>
        <authorList>
            <person name="Hensen N."/>
            <person name="Bonometti L."/>
            <person name="Westerberg I."/>
            <person name="Brannstrom I.O."/>
            <person name="Guillou S."/>
            <person name="Cros-Aarteil S."/>
            <person name="Calhoun S."/>
            <person name="Haridas S."/>
            <person name="Kuo A."/>
            <person name="Mondo S."/>
            <person name="Pangilinan J."/>
            <person name="Riley R."/>
            <person name="LaButti K."/>
            <person name="Andreopoulos B."/>
            <person name="Lipzen A."/>
            <person name="Chen C."/>
            <person name="Yan M."/>
            <person name="Daum C."/>
            <person name="Ng V."/>
            <person name="Clum A."/>
            <person name="Steindorff A."/>
            <person name="Ohm R.A."/>
            <person name="Martin F."/>
            <person name="Silar P."/>
            <person name="Natvig D.O."/>
            <person name="Lalanne C."/>
            <person name="Gautier V."/>
            <person name="Ament-Velasquez S.L."/>
            <person name="Kruys A."/>
            <person name="Hutchinson M.I."/>
            <person name="Powell A.J."/>
            <person name="Barry K."/>
            <person name="Miller A.N."/>
            <person name="Grigoriev I.V."/>
            <person name="Debuchy R."/>
            <person name="Gladieux P."/>
            <person name="Hiltunen Thoren M."/>
            <person name="Johannesson H."/>
        </authorList>
    </citation>
    <scope>NUCLEOTIDE SEQUENCE</scope>
    <source>
        <strain evidence="2">PSN324</strain>
    </source>
</reference>
<feature type="transmembrane region" description="Helical" evidence="1">
    <location>
        <begin position="86"/>
        <end position="107"/>
    </location>
</feature>
<proteinExistence type="predicted"/>